<dbReference type="GO" id="GO:0005886">
    <property type="term" value="C:plasma membrane"/>
    <property type="evidence" value="ECO:0007669"/>
    <property type="project" value="UniProtKB-SubCell"/>
</dbReference>
<accession>A0A4Y3HRR8</accession>
<dbReference type="InterPro" id="IPR017871">
    <property type="entry name" value="ABC_transporter-like_CS"/>
</dbReference>
<comment type="subcellular location">
    <subcellularLocation>
        <location evidence="1">Cell inner membrane</location>
        <topology evidence="1">Peripheral membrane protein</topology>
    </subcellularLocation>
</comment>
<dbReference type="RefSeq" id="WP_141344162.1">
    <property type="nucleotide sequence ID" value="NZ_BJLF01000002.1"/>
</dbReference>
<evidence type="ECO:0000313" key="11">
    <source>
        <dbReference type="EMBL" id="GEA49823.1"/>
    </source>
</evidence>
<evidence type="ECO:0000256" key="3">
    <source>
        <dbReference type="ARBA" id="ARBA00022448"/>
    </source>
</evidence>
<evidence type="ECO:0000256" key="4">
    <source>
        <dbReference type="ARBA" id="ARBA00022475"/>
    </source>
</evidence>
<dbReference type="PANTHER" id="PTHR43297">
    <property type="entry name" value="OLIGOPEPTIDE TRANSPORT ATP-BINDING PROTEIN APPD"/>
    <property type="match status" value="1"/>
</dbReference>
<keyword evidence="5" id="KW-0997">Cell inner membrane</keyword>
<dbReference type="SUPFAM" id="SSF52540">
    <property type="entry name" value="P-loop containing nucleoside triphosphate hydrolases"/>
    <property type="match status" value="1"/>
</dbReference>
<dbReference type="AlphaFoldDB" id="A0A4Y3HRR8"/>
<keyword evidence="12" id="KW-1185">Reference proteome</keyword>
<keyword evidence="3" id="KW-0813">Transport</keyword>
<name>A0A4Y3HRR8_9VIBR</name>
<evidence type="ECO:0000256" key="8">
    <source>
        <dbReference type="ARBA" id="ARBA00022967"/>
    </source>
</evidence>
<dbReference type="PANTHER" id="PTHR43297:SF14">
    <property type="entry name" value="ATPASE AAA-TYPE CORE DOMAIN-CONTAINING PROTEIN"/>
    <property type="match status" value="1"/>
</dbReference>
<evidence type="ECO:0000313" key="12">
    <source>
        <dbReference type="Proteomes" id="UP000318717"/>
    </source>
</evidence>
<dbReference type="OrthoDB" id="6520252at2"/>
<dbReference type="InterPro" id="IPR003439">
    <property type="entry name" value="ABC_transporter-like_ATP-bd"/>
</dbReference>
<dbReference type="PROSITE" id="PS50893">
    <property type="entry name" value="ABC_TRANSPORTER_2"/>
    <property type="match status" value="1"/>
</dbReference>
<sequence length="254" mass="27185">MNNDLPLLEVKNLTIGDSTRAIFEDLSFAIDPGHTLAVMGPSGIGKSMLSKAIAGFTPTDIKVSGSIKVGGVEVSSLPLLARQAPQRPAVIFQDALQALNPLAKVGAQLSLALSSTSTKANPQQLQQIIQLLQSLGFDYPKETLASYPSQLSGGQRQRICIAIALLGDASVLIADEPTSALDPVSENEILSLYRQAIRQEQLAGILITHDLQAALACDKLLVIDDGKMIAYGQPYKALHESEHRFCSQVRELMA</sequence>
<dbReference type="EMBL" id="BJLF01000002">
    <property type="protein sequence ID" value="GEA49823.1"/>
    <property type="molecule type" value="Genomic_DNA"/>
</dbReference>
<comment type="similarity">
    <text evidence="2">Belongs to the ABC transporter superfamily.</text>
</comment>
<keyword evidence="7" id="KW-0067">ATP-binding</keyword>
<keyword evidence="4" id="KW-1003">Cell membrane</keyword>
<evidence type="ECO:0000256" key="2">
    <source>
        <dbReference type="ARBA" id="ARBA00005417"/>
    </source>
</evidence>
<evidence type="ECO:0000256" key="5">
    <source>
        <dbReference type="ARBA" id="ARBA00022519"/>
    </source>
</evidence>
<organism evidence="11 12">
    <name type="scientific">Vibrio inusitatus NBRC 102082</name>
    <dbReference type="NCBI Taxonomy" id="1219070"/>
    <lineage>
        <taxon>Bacteria</taxon>
        <taxon>Pseudomonadati</taxon>
        <taxon>Pseudomonadota</taxon>
        <taxon>Gammaproteobacteria</taxon>
        <taxon>Vibrionales</taxon>
        <taxon>Vibrionaceae</taxon>
        <taxon>Vibrio</taxon>
    </lineage>
</organism>
<protein>
    <recommendedName>
        <fullName evidence="10">ABC transporter domain-containing protein</fullName>
    </recommendedName>
</protein>
<dbReference type="Pfam" id="PF00005">
    <property type="entry name" value="ABC_tran"/>
    <property type="match status" value="1"/>
</dbReference>
<dbReference type="InterPro" id="IPR027417">
    <property type="entry name" value="P-loop_NTPase"/>
</dbReference>
<dbReference type="GO" id="GO:0016887">
    <property type="term" value="F:ATP hydrolysis activity"/>
    <property type="evidence" value="ECO:0007669"/>
    <property type="project" value="InterPro"/>
</dbReference>
<dbReference type="PROSITE" id="PS00211">
    <property type="entry name" value="ABC_TRANSPORTER_1"/>
    <property type="match status" value="1"/>
</dbReference>
<comment type="caution">
    <text evidence="11">The sequence shown here is derived from an EMBL/GenBank/DDBJ whole genome shotgun (WGS) entry which is preliminary data.</text>
</comment>
<keyword evidence="9" id="KW-0472">Membrane</keyword>
<evidence type="ECO:0000256" key="6">
    <source>
        <dbReference type="ARBA" id="ARBA00022741"/>
    </source>
</evidence>
<evidence type="ECO:0000256" key="7">
    <source>
        <dbReference type="ARBA" id="ARBA00022840"/>
    </source>
</evidence>
<dbReference type="GO" id="GO:0005524">
    <property type="term" value="F:ATP binding"/>
    <property type="evidence" value="ECO:0007669"/>
    <property type="project" value="UniProtKB-KW"/>
</dbReference>
<evidence type="ECO:0000256" key="9">
    <source>
        <dbReference type="ARBA" id="ARBA00023136"/>
    </source>
</evidence>
<evidence type="ECO:0000256" key="1">
    <source>
        <dbReference type="ARBA" id="ARBA00004417"/>
    </source>
</evidence>
<reference evidence="11 12" key="1">
    <citation type="submission" date="2019-06" db="EMBL/GenBank/DDBJ databases">
        <title>Whole genome shotgun sequence of Vibrio inusitatus NBRC 102082.</title>
        <authorList>
            <person name="Hosoyama A."/>
            <person name="Uohara A."/>
            <person name="Ohji S."/>
            <person name="Ichikawa N."/>
        </authorList>
    </citation>
    <scope>NUCLEOTIDE SEQUENCE [LARGE SCALE GENOMIC DNA]</scope>
    <source>
        <strain evidence="11 12">NBRC 102082</strain>
    </source>
</reference>
<dbReference type="SMART" id="SM00382">
    <property type="entry name" value="AAA"/>
    <property type="match status" value="1"/>
</dbReference>
<keyword evidence="6" id="KW-0547">Nucleotide-binding</keyword>
<dbReference type="Gene3D" id="3.40.50.300">
    <property type="entry name" value="P-loop containing nucleotide triphosphate hydrolases"/>
    <property type="match status" value="1"/>
</dbReference>
<feature type="domain" description="ABC transporter" evidence="10">
    <location>
        <begin position="8"/>
        <end position="250"/>
    </location>
</feature>
<dbReference type="InterPro" id="IPR050388">
    <property type="entry name" value="ABC_Ni/Peptide_Import"/>
</dbReference>
<evidence type="ECO:0000259" key="10">
    <source>
        <dbReference type="PROSITE" id="PS50893"/>
    </source>
</evidence>
<keyword evidence="8" id="KW-1278">Translocase</keyword>
<gene>
    <name evidence="11" type="ORF">VIN01S_06270</name>
</gene>
<dbReference type="Proteomes" id="UP000318717">
    <property type="component" value="Unassembled WGS sequence"/>
</dbReference>
<dbReference type="InterPro" id="IPR003593">
    <property type="entry name" value="AAA+_ATPase"/>
</dbReference>
<proteinExistence type="inferred from homology"/>